<keyword evidence="3" id="KW-1185">Reference proteome</keyword>
<name>A0A9J5ZVD1_SOLCO</name>
<accession>A0A9J5ZVD1</accession>
<evidence type="ECO:0000313" key="2">
    <source>
        <dbReference type="EMBL" id="KAG5615938.1"/>
    </source>
</evidence>
<reference evidence="2 3" key="1">
    <citation type="submission" date="2020-09" db="EMBL/GenBank/DDBJ databases">
        <title>De no assembly of potato wild relative species, Solanum commersonii.</title>
        <authorList>
            <person name="Cho K."/>
        </authorList>
    </citation>
    <scope>NUCLEOTIDE SEQUENCE [LARGE SCALE GENOMIC DNA]</scope>
    <source>
        <strain evidence="2">LZ3.2</strain>
        <tissue evidence="2">Leaf</tissue>
    </source>
</reference>
<gene>
    <name evidence="2" type="ORF">H5410_015762</name>
</gene>
<feature type="region of interest" description="Disordered" evidence="1">
    <location>
        <begin position="71"/>
        <end position="102"/>
    </location>
</feature>
<proteinExistence type="predicted"/>
<dbReference type="EMBL" id="JACXVP010000003">
    <property type="protein sequence ID" value="KAG5615938.1"/>
    <property type="molecule type" value="Genomic_DNA"/>
</dbReference>
<dbReference type="OrthoDB" id="848707at2759"/>
<protein>
    <submittedName>
        <fullName evidence="2">Uncharacterized protein</fullName>
    </submittedName>
</protein>
<feature type="compositionally biased region" description="Basic residues" evidence="1">
    <location>
        <begin position="87"/>
        <end position="102"/>
    </location>
</feature>
<sequence length="222" mass="25723">MDPTPKLALIPFKEKFNPNTIPNFFYIDALGVSHIARPITEVGSTQGELIIQEMGEIGTDRVIPSSKFTHPVDPFEIHDEPSESNRTRKGKRKVFSPNRKKQGKSLTLTGDVIATIMGIPNFGWCHYVKRNWPPLDGLPNALEISRRFSNDPTLEEYIRIDKDVMLFLHKLFFDVVHKVMVRRKQKRTEANYLYHTLMELLIFKHPITLPKMILIHMHHICV</sequence>
<organism evidence="2 3">
    <name type="scientific">Solanum commersonii</name>
    <name type="common">Commerson's wild potato</name>
    <name type="synonym">Commerson's nightshade</name>
    <dbReference type="NCBI Taxonomy" id="4109"/>
    <lineage>
        <taxon>Eukaryota</taxon>
        <taxon>Viridiplantae</taxon>
        <taxon>Streptophyta</taxon>
        <taxon>Embryophyta</taxon>
        <taxon>Tracheophyta</taxon>
        <taxon>Spermatophyta</taxon>
        <taxon>Magnoliopsida</taxon>
        <taxon>eudicotyledons</taxon>
        <taxon>Gunneridae</taxon>
        <taxon>Pentapetalae</taxon>
        <taxon>asterids</taxon>
        <taxon>lamiids</taxon>
        <taxon>Solanales</taxon>
        <taxon>Solanaceae</taxon>
        <taxon>Solanoideae</taxon>
        <taxon>Solaneae</taxon>
        <taxon>Solanum</taxon>
    </lineage>
</organism>
<dbReference type="AlphaFoldDB" id="A0A9J5ZVD1"/>
<feature type="compositionally biased region" description="Basic and acidic residues" evidence="1">
    <location>
        <begin position="73"/>
        <end position="86"/>
    </location>
</feature>
<evidence type="ECO:0000256" key="1">
    <source>
        <dbReference type="SAM" id="MobiDB-lite"/>
    </source>
</evidence>
<evidence type="ECO:0000313" key="3">
    <source>
        <dbReference type="Proteomes" id="UP000824120"/>
    </source>
</evidence>
<comment type="caution">
    <text evidence="2">The sequence shown here is derived from an EMBL/GenBank/DDBJ whole genome shotgun (WGS) entry which is preliminary data.</text>
</comment>
<dbReference type="Proteomes" id="UP000824120">
    <property type="component" value="Chromosome 3"/>
</dbReference>